<name>A0A1G2LSK3_9BACT</name>
<proteinExistence type="predicted"/>
<sequence>MKKQIYFVNKDFQFFPELRLLALKAAPANRSHLLRRLNSLGGVKLAILAGIFINSENSRADLLLVGDKLKKARLNNFFSWLESEIGKELNYVVMPTEEFKYRMDMYDRFVRDILEYPHKKLINKMHI</sequence>
<gene>
    <name evidence="1" type="ORF">A3G49_05440</name>
</gene>
<evidence type="ECO:0000313" key="1">
    <source>
        <dbReference type="EMBL" id="OHA14606.1"/>
    </source>
</evidence>
<comment type="caution">
    <text evidence="1">The sequence shown here is derived from an EMBL/GenBank/DDBJ whole genome shotgun (WGS) entry which is preliminary data.</text>
</comment>
<evidence type="ECO:0000313" key="2">
    <source>
        <dbReference type="Proteomes" id="UP000177171"/>
    </source>
</evidence>
<accession>A0A1G2LSK3</accession>
<reference evidence="1 2" key="1">
    <citation type="journal article" date="2016" name="Nat. Commun.">
        <title>Thousands of microbial genomes shed light on interconnected biogeochemical processes in an aquifer system.</title>
        <authorList>
            <person name="Anantharaman K."/>
            <person name="Brown C.T."/>
            <person name="Hug L.A."/>
            <person name="Sharon I."/>
            <person name="Castelle C.J."/>
            <person name="Probst A.J."/>
            <person name="Thomas B.C."/>
            <person name="Singh A."/>
            <person name="Wilkins M.J."/>
            <person name="Karaoz U."/>
            <person name="Brodie E.L."/>
            <person name="Williams K.H."/>
            <person name="Hubbard S.S."/>
            <person name="Banfield J.F."/>
        </authorList>
    </citation>
    <scope>NUCLEOTIDE SEQUENCE [LARGE SCALE GENOMIC DNA]</scope>
</reference>
<dbReference type="AlphaFoldDB" id="A0A1G2LSK3"/>
<protein>
    <recommendedName>
        <fullName evidence="3">Transcriptional regulator</fullName>
    </recommendedName>
</protein>
<organism evidence="1 2">
    <name type="scientific">Candidatus Sungbacteria bacterium RIFCSPLOWO2_12_FULL_41_11</name>
    <dbReference type="NCBI Taxonomy" id="1802286"/>
    <lineage>
        <taxon>Bacteria</taxon>
        <taxon>Candidatus Sungiibacteriota</taxon>
    </lineage>
</organism>
<evidence type="ECO:0008006" key="3">
    <source>
        <dbReference type="Google" id="ProtNLM"/>
    </source>
</evidence>
<dbReference type="Proteomes" id="UP000177171">
    <property type="component" value="Unassembled WGS sequence"/>
</dbReference>
<dbReference type="EMBL" id="MHQY01000005">
    <property type="protein sequence ID" value="OHA14606.1"/>
    <property type="molecule type" value="Genomic_DNA"/>
</dbReference>